<dbReference type="RefSeq" id="WP_173416742.1">
    <property type="nucleotide sequence ID" value="NZ_CP054139.1"/>
</dbReference>
<evidence type="ECO:0000256" key="1">
    <source>
        <dbReference type="SAM" id="Phobius"/>
    </source>
</evidence>
<feature type="transmembrane region" description="Helical" evidence="1">
    <location>
        <begin position="119"/>
        <end position="141"/>
    </location>
</feature>
<organism evidence="2 3">
    <name type="scientific">Mucilaginibacter mali</name>
    <dbReference type="NCBI Taxonomy" id="2740462"/>
    <lineage>
        <taxon>Bacteria</taxon>
        <taxon>Pseudomonadati</taxon>
        <taxon>Bacteroidota</taxon>
        <taxon>Sphingobacteriia</taxon>
        <taxon>Sphingobacteriales</taxon>
        <taxon>Sphingobacteriaceae</taxon>
        <taxon>Mucilaginibacter</taxon>
    </lineage>
</organism>
<feature type="transmembrane region" description="Helical" evidence="1">
    <location>
        <begin position="157"/>
        <end position="178"/>
    </location>
</feature>
<name>A0A7D4QMU1_9SPHI</name>
<evidence type="ECO:0000313" key="2">
    <source>
        <dbReference type="EMBL" id="QKJ32090.1"/>
    </source>
</evidence>
<keyword evidence="1" id="KW-0472">Membrane</keyword>
<dbReference type="AlphaFoldDB" id="A0A7D4QMU1"/>
<proteinExistence type="predicted"/>
<dbReference type="Proteomes" id="UP000505355">
    <property type="component" value="Chromosome"/>
</dbReference>
<reference evidence="2 3" key="1">
    <citation type="submission" date="2020-05" db="EMBL/GenBank/DDBJ databases">
        <title>Mucilaginibacter mali sp. nov.</title>
        <authorList>
            <person name="Kim H.S."/>
            <person name="Lee K.C."/>
            <person name="Suh M.K."/>
            <person name="Kim J.-S."/>
            <person name="Han K.-I."/>
            <person name="Eom M.K."/>
            <person name="Shin Y.K."/>
            <person name="Lee J.-S."/>
        </authorList>
    </citation>
    <scope>NUCLEOTIDE SEQUENCE [LARGE SCALE GENOMIC DNA]</scope>
    <source>
        <strain evidence="2 3">G2-14</strain>
    </source>
</reference>
<feature type="transmembrane region" description="Helical" evidence="1">
    <location>
        <begin position="34"/>
        <end position="50"/>
    </location>
</feature>
<gene>
    <name evidence="2" type="ORF">HQ865_20755</name>
</gene>
<keyword evidence="1" id="KW-0812">Transmembrane</keyword>
<feature type="transmembrane region" description="Helical" evidence="1">
    <location>
        <begin position="12"/>
        <end position="28"/>
    </location>
</feature>
<keyword evidence="1" id="KW-1133">Transmembrane helix</keyword>
<dbReference type="KEGG" id="mmab:HQ865_20755"/>
<dbReference type="EMBL" id="CP054139">
    <property type="protein sequence ID" value="QKJ32090.1"/>
    <property type="molecule type" value="Genomic_DNA"/>
</dbReference>
<accession>A0A7D4QMU1</accession>
<sequence length="185" mass="20391">MSIKQKAIRNSFFSGISVIVICLILRVIDAGGLMAYYLLFAPGIVYGIAVGKQLSIPENPGLFVMVSAIVYILCFLGVIATGIDITPLKIIVFSAMGAGLLSVFYHLMMRKRVHVLKMYMNCIFSGILTAVTPAICCYIYDTYPHKIGSSELSLANLAFWGILAIFPLWQMIFTAVLINSQIQHE</sequence>
<evidence type="ECO:0000313" key="3">
    <source>
        <dbReference type="Proteomes" id="UP000505355"/>
    </source>
</evidence>
<feature type="transmembrane region" description="Helical" evidence="1">
    <location>
        <begin position="89"/>
        <end position="107"/>
    </location>
</feature>
<feature type="transmembrane region" description="Helical" evidence="1">
    <location>
        <begin position="62"/>
        <end position="83"/>
    </location>
</feature>
<protein>
    <submittedName>
        <fullName evidence="2">Uncharacterized protein</fullName>
    </submittedName>
</protein>
<keyword evidence="3" id="KW-1185">Reference proteome</keyword>